<comment type="caution">
    <text evidence="1">The sequence shown here is derived from an EMBL/GenBank/DDBJ whole genome shotgun (WGS) entry which is preliminary data.</text>
</comment>
<accession>A0ABW9RJG4</accession>
<evidence type="ECO:0000313" key="2">
    <source>
        <dbReference type="Proteomes" id="UP000798808"/>
    </source>
</evidence>
<sequence length="89" mass="9774">MGDTNYNYTLTLNYDNAYMGSIDDIDGAGAAITQDPELDDKWYFVPAVHNASGKTFTASGFTDFGRFALTTADRPLPVELCLLMPKRGK</sequence>
<evidence type="ECO:0000313" key="1">
    <source>
        <dbReference type="EMBL" id="MTI23568.1"/>
    </source>
</evidence>
<name>A0ABW9RJG4_9BACT</name>
<dbReference type="Proteomes" id="UP000798808">
    <property type="component" value="Unassembled WGS sequence"/>
</dbReference>
<dbReference type="RefSeq" id="WP_155168709.1">
    <property type="nucleotide sequence ID" value="NZ_BAAAFL010000012.1"/>
</dbReference>
<keyword evidence="2" id="KW-1185">Reference proteome</keyword>
<protein>
    <submittedName>
        <fullName evidence="1">Uncharacterized protein</fullName>
    </submittedName>
</protein>
<dbReference type="EMBL" id="SMLW01000237">
    <property type="protein sequence ID" value="MTI23568.1"/>
    <property type="molecule type" value="Genomic_DNA"/>
</dbReference>
<reference evidence="1 2" key="1">
    <citation type="submission" date="2019-02" db="EMBL/GenBank/DDBJ databases">
        <authorList>
            <person name="Goldberg S.R."/>
            <person name="Haltli B.A."/>
            <person name="Correa H."/>
            <person name="Russell K.G."/>
        </authorList>
    </citation>
    <scope>NUCLEOTIDE SEQUENCE [LARGE SCALE GENOMIC DNA]</scope>
    <source>
        <strain evidence="1 2">JCM 16186</strain>
    </source>
</reference>
<organism evidence="1 2">
    <name type="scientific">Fulvivirga kasyanovii</name>
    <dbReference type="NCBI Taxonomy" id="396812"/>
    <lineage>
        <taxon>Bacteria</taxon>
        <taxon>Pseudomonadati</taxon>
        <taxon>Bacteroidota</taxon>
        <taxon>Cytophagia</taxon>
        <taxon>Cytophagales</taxon>
        <taxon>Fulvivirgaceae</taxon>
        <taxon>Fulvivirga</taxon>
    </lineage>
</organism>
<proteinExistence type="predicted"/>
<gene>
    <name evidence="1" type="ORF">E1163_01245</name>
</gene>